<dbReference type="eggNOG" id="ENOG5030GUK">
    <property type="taxonomic scope" value="Bacteria"/>
</dbReference>
<dbReference type="HOGENOM" id="CLU_1774115_0_0_9"/>
<reference evidence="2 3" key="1">
    <citation type="journal article" date="2006" name="Genome Res.">
        <title>Skewed genomic variability in strains of the toxigenic bacterial pathogen, Clostridium perfringens.</title>
        <authorList>
            <person name="Myers G.S."/>
            <person name="Rasko D.A."/>
            <person name="Cheung J.K."/>
            <person name="Ravel J."/>
            <person name="Seshadri R."/>
            <person name="Deboy R.T."/>
            <person name="Ren Q."/>
            <person name="Varga J."/>
            <person name="Awad M.M."/>
            <person name="Brinkac L.M."/>
            <person name="Daugherty S.C."/>
            <person name="Haft D.H."/>
            <person name="Dodson R.J."/>
            <person name="Madupu R."/>
            <person name="Nelson W.C."/>
            <person name="Rosovitz M.J."/>
            <person name="Sullivan S.A."/>
            <person name="Khouri H."/>
            <person name="Dimitrov G.I."/>
            <person name="Watkins K.L."/>
            <person name="Mulligan S."/>
            <person name="Benton J."/>
            <person name="Radune D."/>
            <person name="Fisher D.J."/>
            <person name="Atkins H.S."/>
            <person name="Hiscox T."/>
            <person name="Jost B.H."/>
            <person name="Billington S.J."/>
            <person name="Songer J.G."/>
            <person name="McClane B.A."/>
            <person name="Titball R.W."/>
            <person name="Rood J.I."/>
            <person name="Melville S.B."/>
            <person name="Paulsen I.T."/>
        </authorList>
    </citation>
    <scope>NUCLEOTIDE SEQUENCE [LARGE SCALE GENOMIC DNA]</scope>
    <source>
        <strain evidence="3">ATCC 13124 / DSM 756 / JCM 1290 / NCIMB 6125 / NCTC 8237 / S 107 / Type A</strain>
    </source>
</reference>
<dbReference type="PaxDb" id="195103-CPF_0228"/>
<feature type="coiled-coil region" evidence="1">
    <location>
        <begin position="145"/>
        <end position="172"/>
    </location>
</feature>
<dbReference type="KEGG" id="cpf:CPF_0228"/>
<accession>A0A0H2YN80</accession>
<name>A0A0H2YN80_CLOP1</name>
<dbReference type="Proteomes" id="UP000001823">
    <property type="component" value="Chromosome"/>
</dbReference>
<evidence type="ECO:0000313" key="2">
    <source>
        <dbReference type="EMBL" id="ABG82328.1"/>
    </source>
</evidence>
<gene>
    <name evidence="2" type="ordered locus">CPF_0228</name>
</gene>
<proteinExistence type="predicted"/>
<keyword evidence="3" id="KW-1185">Reference proteome</keyword>
<dbReference type="RefSeq" id="WP_003458267.1">
    <property type="nucleotide sequence ID" value="NC_008261.1"/>
</dbReference>
<sequence>MSKEIIDIEVEEFIPFNDAADMKEFRKFLKQYGIEDALEDTTLDYTKKKLEMLLALAEDGEDEELAEHKNILKKLLNNLKGEKVKREAMKALYEVYREYEDLTGKECEDLIDSKELDKKIKEALKEYKKYEHFKTHEEQIAEKWIRELKKEAIEYKKQYKELKKDIRRDLKRLEK</sequence>
<feature type="coiled-coil region" evidence="1">
    <location>
        <begin position="65"/>
        <end position="92"/>
    </location>
</feature>
<evidence type="ECO:0000313" key="3">
    <source>
        <dbReference type="Proteomes" id="UP000001823"/>
    </source>
</evidence>
<dbReference type="EMBL" id="CP000246">
    <property type="protein sequence ID" value="ABG82328.1"/>
    <property type="molecule type" value="Genomic_DNA"/>
</dbReference>
<protein>
    <submittedName>
        <fullName evidence="2">Uncharacterized protein</fullName>
    </submittedName>
</protein>
<evidence type="ECO:0000256" key="1">
    <source>
        <dbReference type="SAM" id="Coils"/>
    </source>
</evidence>
<dbReference type="GeneID" id="93000471"/>
<keyword evidence="1" id="KW-0175">Coiled coil</keyword>
<dbReference type="AlphaFoldDB" id="A0A0H2YN80"/>
<organism evidence="2 3">
    <name type="scientific">Clostridium perfringens (strain ATCC 13124 / DSM 756 / JCM 1290 / NCIMB 6125 / NCTC 8237 / Type A)</name>
    <dbReference type="NCBI Taxonomy" id="195103"/>
    <lineage>
        <taxon>Bacteria</taxon>
        <taxon>Bacillati</taxon>
        <taxon>Bacillota</taxon>
        <taxon>Clostridia</taxon>
        <taxon>Eubacteriales</taxon>
        <taxon>Clostridiaceae</taxon>
        <taxon>Clostridium</taxon>
    </lineage>
</organism>